<feature type="region of interest" description="Disordered" evidence="1">
    <location>
        <begin position="55"/>
        <end position="98"/>
    </location>
</feature>
<keyword evidence="4" id="KW-1185">Reference proteome</keyword>
<reference evidence="3 4" key="1">
    <citation type="submission" date="2021-11" db="EMBL/GenBank/DDBJ databases">
        <title>Black yeast isolated from Biological Soil Crust.</title>
        <authorList>
            <person name="Kurbessoian T."/>
        </authorList>
    </citation>
    <scope>NUCLEOTIDE SEQUENCE [LARGE SCALE GENOMIC DNA]</scope>
    <source>
        <strain evidence="3 4">CCFEE 5522</strain>
    </source>
</reference>
<feature type="compositionally biased region" description="Low complexity" evidence="1">
    <location>
        <begin position="346"/>
        <end position="355"/>
    </location>
</feature>
<feature type="region of interest" description="Disordered" evidence="1">
    <location>
        <begin position="283"/>
        <end position="368"/>
    </location>
</feature>
<protein>
    <recommendedName>
        <fullName evidence="2">Transcription factor TFIIIC triple barrel domain-containing protein</fullName>
    </recommendedName>
</protein>
<evidence type="ECO:0000259" key="2">
    <source>
        <dbReference type="Pfam" id="PF10419"/>
    </source>
</evidence>
<feature type="compositionally biased region" description="Polar residues" evidence="1">
    <location>
        <begin position="356"/>
        <end position="368"/>
    </location>
</feature>
<feature type="domain" description="Transcription factor TFIIIC triple barrel" evidence="2">
    <location>
        <begin position="39"/>
        <end position="176"/>
    </location>
</feature>
<feature type="compositionally biased region" description="Basic and acidic residues" evidence="1">
    <location>
        <begin position="284"/>
        <end position="298"/>
    </location>
</feature>
<gene>
    <name evidence="3" type="ORF">LTR36_008580</name>
</gene>
<name>A0AAV9JUQ3_9PEZI</name>
<feature type="region of interest" description="Disordered" evidence="1">
    <location>
        <begin position="1"/>
        <end position="34"/>
    </location>
</feature>
<dbReference type="Pfam" id="PF10419">
    <property type="entry name" value="TFIIIC_sub6"/>
    <property type="match status" value="1"/>
</dbReference>
<evidence type="ECO:0000313" key="3">
    <source>
        <dbReference type="EMBL" id="KAK4548807.1"/>
    </source>
</evidence>
<evidence type="ECO:0000256" key="1">
    <source>
        <dbReference type="SAM" id="MobiDB-lite"/>
    </source>
</evidence>
<proteinExistence type="predicted"/>
<evidence type="ECO:0000313" key="4">
    <source>
        <dbReference type="Proteomes" id="UP001324427"/>
    </source>
</evidence>
<comment type="caution">
    <text evidence="3">The sequence shown here is derived from an EMBL/GenBank/DDBJ whole genome shotgun (WGS) entry which is preliminary data.</text>
</comment>
<dbReference type="Gene3D" id="2.60.40.4370">
    <property type="match status" value="1"/>
</dbReference>
<feature type="region of interest" description="Disordered" evidence="1">
    <location>
        <begin position="173"/>
        <end position="200"/>
    </location>
</feature>
<feature type="compositionally biased region" description="Polar residues" evidence="1">
    <location>
        <begin position="55"/>
        <end position="71"/>
    </location>
</feature>
<feature type="compositionally biased region" description="Low complexity" evidence="1">
    <location>
        <begin position="305"/>
        <end position="314"/>
    </location>
</feature>
<dbReference type="AlphaFoldDB" id="A0AAV9JUQ3"/>
<dbReference type="EMBL" id="JAVFHQ010000006">
    <property type="protein sequence ID" value="KAK4548807.1"/>
    <property type="molecule type" value="Genomic_DNA"/>
</dbReference>
<accession>A0AAV9JUQ3</accession>
<organism evidence="3 4">
    <name type="scientific">Oleoguttula mirabilis</name>
    <dbReference type="NCBI Taxonomy" id="1507867"/>
    <lineage>
        <taxon>Eukaryota</taxon>
        <taxon>Fungi</taxon>
        <taxon>Dikarya</taxon>
        <taxon>Ascomycota</taxon>
        <taxon>Pezizomycotina</taxon>
        <taxon>Dothideomycetes</taxon>
        <taxon>Dothideomycetidae</taxon>
        <taxon>Mycosphaerellales</taxon>
        <taxon>Teratosphaeriaceae</taxon>
        <taxon>Oleoguttula</taxon>
    </lineage>
</organism>
<feature type="compositionally biased region" description="Basic and acidic residues" evidence="1">
    <location>
        <begin position="322"/>
        <end position="337"/>
    </location>
</feature>
<dbReference type="InterPro" id="IPR019481">
    <property type="entry name" value="TFIIIC_triple_barrel"/>
</dbReference>
<dbReference type="Proteomes" id="UP001324427">
    <property type="component" value="Unassembled WGS sequence"/>
</dbReference>
<sequence length="464" mass="50803">MGSLISGGLDGPETSTKAQPRRDDEVADSEWEYEYDEHETEHFYFTLDLTTRVSSEAPLKQSSRSGQSKEATATGDPRNDKRSSETPGRTPSSGPLEVEQNVTATYGGELQVLDLHTANPFVKFNSGVYSCAWVTDLGTQFFVSRPGVSKHPLRPGNLVDVVGISQARLLGKPVTLRPHNGPDSDNAEGTSSANTVEVRDDGRSLEEIIPVPSDFSTLRPGQPLIIPRDRYKNHDIEEQASFLERLSAIKLKKGETDIIPVSGVKYYEPPADQDAIRARALAAEPKEAQDVRGQPEPKRQKRPTQPKQPKQPWQSLKSARRPFADLGKETKAEKAARLAEAPEEPAPSALLLPRSQQSITSTSDQPMPSQLPYWAYPTVQYDAPSWDVEPADDSAAISGLYHGGGFDGGFDQSSEAVEMSSGALDGSMFPLNSAMATTQVYSDRMETLQHDDYSWYPPPDAASE</sequence>
<feature type="compositionally biased region" description="Acidic residues" evidence="1">
    <location>
        <begin position="25"/>
        <end position="34"/>
    </location>
</feature>